<reference evidence="5 6" key="1">
    <citation type="submission" date="2016-10" db="EMBL/GenBank/DDBJ databases">
        <title>Comparative genome analysis of multiple Pseudomonas spp. focuses on biocontrol and plant growth promoting traits.</title>
        <authorList>
            <person name="Tao X.-Y."/>
            <person name="Taylor C.G."/>
        </authorList>
    </citation>
    <scope>NUCLEOTIDE SEQUENCE [LARGE SCALE GENOMIC DNA]</scope>
    <source>
        <strain evidence="5 6">15D11</strain>
    </source>
</reference>
<organism evidence="5 6">
    <name type="scientific">Pseudomonas vranovensis</name>
    <dbReference type="NCBI Taxonomy" id="321661"/>
    <lineage>
        <taxon>Bacteria</taxon>
        <taxon>Pseudomonadati</taxon>
        <taxon>Pseudomonadota</taxon>
        <taxon>Gammaproteobacteria</taxon>
        <taxon>Pseudomonadales</taxon>
        <taxon>Pseudomonadaceae</taxon>
        <taxon>Pseudomonas</taxon>
    </lineage>
</organism>
<dbReference type="EMBL" id="MOAM01000035">
    <property type="protein sequence ID" value="ROL64677.1"/>
    <property type="molecule type" value="Genomic_DNA"/>
</dbReference>
<proteinExistence type="inferred from homology"/>
<evidence type="ECO:0000313" key="5">
    <source>
        <dbReference type="EMBL" id="ROL64677.1"/>
    </source>
</evidence>
<comment type="similarity">
    <text evidence="3">Belongs to the acetyltransferase family. RimJ subfamily.</text>
</comment>
<dbReference type="Gene3D" id="3.40.630.30">
    <property type="match status" value="1"/>
</dbReference>
<evidence type="ECO:0000256" key="3">
    <source>
        <dbReference type="ARBA" id="ARBA00038502"/>
    </source>
</evidence>
<evidence type="ECO:0000259" key="4">
    <source>
        <dbReference type="PROSITE" id="PS51186"/>
    </source>
</evidence>
<gene>
    <name evidence="5" type="ORF">BHU25_22615</name>
</gene>
<dbReference type="Pfam" id="PF13302">
    <property type="entry name" value="Acetyltransf_3"/>
    <property type="match status" value="1"/>
</dbReference>
<keyword evidence="1 5" id="KW-0808">Transferase</keyword>
<evidence type="ECO:0000256" key="2">
    <source>
        <dbReference type="ARBA" id="ARBA00023315"/>
    </source>
</evidence>
<name>A0A423CZ88_9PSED</name>
<protein>
    <submittedName>
        <fullName evidence="5">GNAT family N-acetyltransferase</fullName>
    </submittedName>
</protein>
<dbReference type="GO" id="GO:0008999">
    <property type="term" value="F:protein-N-terminal-alanine acetyltransferase activity"/>
    <property type="evidence" value="ECO:0007669"/>
    <property type="project" value="TreeGrafter"/>
</dbReference>
<comment type="caution">
    <text evidence="5">The sequence shown here is derived from an EMBL/GenBank/DDBJ whole genome shotgun (WGS) entry which is preliminary data.</text>
</comment>
<keyword evidence="2" id="KW-0012">Acyltransferase</keyword>
<dbReference type="PANTHER" id="PTHR43792:SF8">
    <property type="entry name" value="[RIBOSOMAL PROTEIN US5]-ALANINE N-ACETYLTRANSFERASE"/>
    <property type="match status" value="1"/>
</dbReference>
<dbReference type="InterPro" id="IPR016181">
    <property type="entry name" value="Acyl_CoA_acyltransferase"/>
</dbReference>
<dbReference type="InterPro" id="IPR000182">
    <property type="entry name" value="GNAT_dom"/>
</dbReference>
<dbReference type="InterPro" id="IPR051531">
    <property type="entry name" value="N-acetyltransferase"/>
</dbReference>
<dbReference type="PANTHER" id="PTHR43792">
    <property type="entry name" value="GNAT FAMILY, PUTATIVE (AFU_ORTHOLOGUE AFUA_3G00765)-RELATED-RELATED"/>
    <property type="match status" value="1"/>
</dbReference>
<keyword evidence="6" id="KW-1185">Reference proteome</keyword>
<dbReference type="PROSITE" id="PS51186">
    <property type="entry name" value="GNAT"/>
    <property type="match status" value="1"/>
</dbReference>
<dbReference type="AlphaFoldDB" id="A0A423CZ88"/>
<dbReference type="Proteomes" id="UP000285286">
    <property type="component" value="Unassembled WGS sequence"/>
</dbReference>
<dbReference type="SUPFAM" id="SSF55729">
    <property type="entry name" value="Acyl-CoA N-acyltransferases (Nat)"/>
    <property type="match status" value="1"/>
</dbReference>
<evidence type="ECO:0000256" key="1">
    <source>
        <dbReference type="ARBA" id="ARBA00022679"/>
    </source>
</evidence>
<sequence>MRLETPRLLLRPWHADDAADLYEYASDERVGPIAGWPPHTSVEHSAQIIRSVFSHPEVYALQLKDNQRAVGCVGILIGANSNFDISEQEGEIAYWIGVPYWGQGLVPEAVREVMRHGFETLKLKALWCGYFANNSQSYTAQSKCGFRHHHTEENKYNPFLQDYRTEHISCITYPQWLEQNQPAGR</sequence>
<dbReference type="GO" id="GO:0005737">
    <property type="term" value="C:cytoplasm"/>
    <property type="evidence" value="ECO:0007669"/>
    <property type="project" value="TreeGrafter"/>
</dbReference>
<accession>A0A423CZ88</accession>
<evidence type="ECO:0000313" key="6">
    <source>
        <dbReference type="Proteomes" id="UP000285286"/>
    </source>
</evidence>
<dbReference type="RefSeq" id="WP_123567532.1">
    <property type="nucleotide sequence ID" value="NZ_MOAM01000035.1"/>
</dbReference>
<feature type="domain" description="N-acetyltransferase" evidence="4">
    <location>
        <begin position="8"/>
        <end position="165"/>
    </location>
</feature>